<proteinExistence type="predicted"/>
<evidence type="ECO:0000313" key="2">
    <source>
        <dbReference type="EMBL" id="MFC0272077.1"/>
    </source>
</evidence>
<evidence type="ECO:0000256" key="1">
    <source>
        <dbReference type="ARBA" id="ARBA00022596"/>
    </source>
</evidence>
<dbReference type="InterPro" id="IPR002822">
    <property type="entry name" value="Ni_insertion"/>
</dbReference>
<dbReference type="PANTHER" id="PTHR36566:SF1">
    <property type="entry name" value="PYRIDINIUM-3,5-BISTHIOCARBOXYLIC ACID MONONUCLEOTIDE NICKEL INSERTION PROTEIN"/>
    <property type="match status" value="1"/>
</dbReference>
<dbReference type="EC" id="4.99.1.12" evidence="2"/>
<dbReference type="Gene3D" id="3.30.70.1380">
    <property type="entry name" value="Transcriptional regulatory protein pf0864 domain like"/>
    <property type="match status" value="1"/>
</dbReference>
<dbReference type="Gene3D" id="3.10.20.300">
    <property type="entry name" value="mk0293 like domain"/>
    <property type="match status" value="1"/>
</dbReference>
<sequence>MRLVMICNNGITMKSFCEALCQFSFVQEKITDLNSQLGKNNAGYFLYEKTEKIGTYSTSSLSFSEGSFFGPFFKKFHSNSSSNFEDEDAFFLFGLWMVQELGMEIQLADPIEVTKSMLLTPETSSLFKNIPWQLFKGELSEYHFSLQALQFIKKVGVHSASSLTFDCHSYGSFNTQKTALFLEKNSETYDHSVEHVDFEMLMIEVNLDDCTGETLGFTMEKLLKAGANDVFYTPIFMKKNRPAYKLSILTSKEIQEKIESIIFHETSSFGFRFYPIACHRMGRNFYNAKTEWGTVSVKIGIYKDEIVQISPEYEDCKQLADKHNIPLHKVYDQAKSIVLEKE</sequence>
<keyword evidence="2" id="KW-0456">Lyase</keyword>
<dbReference type="Proteomes" id="UP001589854">
    <property type="component" value="Unassembled WGS sequence"/>
</dbReference>
<keyword evidence="3" id="KW-1185">Reference proteome</keyword>
<comment type="caution">
    <text evidence="2">The sequence shown here is derived from an EMBL/GenBank/DDBJ whole genome shotgun (WGS) entry which is preliminary data.</text>
</comment>
<dbReference type="PANTHER" id="PTHR36566">
    <property type="entry name" value="NICKEL INSERTION PROTEIN-RELATED"/>
    <property type="match status" value="1"/>
</dbReference>
<keyword evidence="1" id="KW-0533">Nickel</keyword>
<dbReference type="GO" id="GO:0016829">
    <property type="term" value="F:lyase activity"/>
    <property type="evidence" value="ECO:0007669"/>
    <property type="project" value="UniProtKB-KW"/>
</dbReference>
<name>A0ABV6GEG5_9BACI</name>
<dbReference type="RefSeq" id="WP_378934019.1">
    <property type="nucleotide sequence ID" value="NZ_JBHLVO010000008.1"/>
</dbReference>
<protein>
    <submittedName>
        <fullName evidence="2">Nickel insertion protein</fullName>
        <ecNumber evidence="2">4.99.1.12</ecNumber>
    </submittedName>
</protein>
<gene>
    <name evidence="2" type="primary">larC</name>
    <name evidence="2" type="ORF">ACFFIX_11505</name>
</gene>
<dbReference type="Pfam" id="PF01969">
    <property type="entry name" value="Ni_insertion"/>
    <property type="match status" value="1"/>
</dbReference>
<reference evidence="2 3" key="1">
    <citation type="submission" date="2024-09" db="EMBL/GenBank/DDBJ databases">
        <authorList>
            <person name="Sun Q."/>
            <person name="Mori K."/>
        </authorList>
    </citation>
    <scope>NUCLEOTIDE SEQUENCE [LARGE SCALE GENOMIC DNA]</scope>
    <source>
        <strain evidence="2 3">CCM 7228</strain>
    </source>
</reference>
<accession>A0ABV6GEG5</accession>
<dbReference type="EMBL" id="JBHLVO010000008">
    <property type="protein sequence ID" value="MFC0272077.1"/>
    <property type="molecule type" value="Genomic_DNA"/>
</dbReference>
<organism evidence="2 3">
    <name type="scientific">Metabacillus herbersteinensis</name>
    <dbReference type="NCBI Taxonomy" id="283816"/>
    <lineage>
        <taxon>Bacteria</taxon>
        <taxon>Bacillati</taxon>
        <taxon>Bacillota</taxon>
        <taxon>Bacilli</taxon>
        <taxon>Bacillales</taxon>
        <taxon>Bacillaceae</taxon>
        <taxon>Metabacillus</taxon>
    </lineage>
</organism>
<evidence type="ECO:0000313" key="3">
    <source>
        <dbReference type="Proteomes" id="UP001589854"/>
    </source>
</evidence>